<keyword evidence="4" id="KW-1185">Reference proteome</keyword>
<dbReference type="EMBL" id="CP123759">
    <property type="protein sequence ID" value="WGO83468.1"/>
    <property type="molecule type" value="Genomic_DNA"/>
</dbReference>
<sequence>MEKNKLSLITLSIASILSSFHINASENIIIDNNKKTDLAVEIKNGIEHINIEKANKNGISHNYYQRFNVSEKGVVIQNPTYLTNSAAKFIINEVTSNEKSLLNGKLRVQGDNAYLMVANPNGIECNGCSFSGTKQQLLVTGKIKLINNEESTTLPQGSTIQYKNGDLKINPSAGGKIVFRNSVKPVHDRGVLTLITNETVMSDGDIEGKVLKPIIGNNEIKFSPKHNNNYYYVKYNFSIKQESPANYSLIRKGKNGNMDLYRVAAYPNYVHSVTGHLGQLKNSPYAGLVIKEKASVKFDGLSITQTGDGRVINKGQLHAKRFYANVDNEIINERGAKLIIGDDSDYKPKNLFNSEIKAKRLIFDSAYLNINKANISFNLDSFGNYDGIVKINDSTINLNSKVFVNTDYIADIENKDKINGGKLYFDNSTIDLQSERLFFNNGLISGSGYLKIKSFADLKNSGTIEVKHHIKKNHGMNILKNQEIIEIDAINVNNDNGKIISVGDLTIDTVSLSAINGSISTTQLRKKALIKTANIAPIDEMSFAGIKNAEFGQSDKL</sequence>
<dbReference type="SMART" id="SM00912">
    <property type="entry name" value="Haemagg_act"/>
    <property type="match status" value="1"/>
</dbReference>
<feature type="chain" id="PRO_5046330408" evidence="1">
    <location>
        <begin position="25"/>
        <end position="557"/>
    </location>
</feature>
<dbReference type="InterPro" id="IPR012334">
    <property type="entry name" value="Pectin_lyas_fold"/>
</dbReference>
<name>A0ABY8P1T6_9GAMM</name>
<feature type="signal peptide" evidence="1">
    <location>
        <begin position="1"/>
        <end position="24"/>
    </location>
</feature>
<dbReference type="Proteomes" id="UP001231859">
    <property type="component" value="Chromosome"/>
</dbReference>
<evidence type="ECO:0000313" key="4">
    <source>
        <dbReference type="Proteomes" id="UP001231859"/>
    </source>
</evidence>
<dbReference type="NCBIfam" id="TIGR01901">
    <property type="entry name" value="adhes_NPXG"/>
    <property type="match status" value="1"/>
</dbReference>
<proteinExistence type="predicted"/>
<dbReference type="Gene3D" id="2.160.20.10">
    <property type="entry name" value="Single-stranded right-handed beta-helix, Pectin lyase-like"/>
    <property type="match status" value="1"/>
</dbReference>
<dbReference type="NCBIfam" id="TIGR01731">
    <property type="entry name" value="fil_hemag_20aa"/>
    <property type="match status" value="2"/>
</dbReference>
<protein>
    <submittedName>
        <fullName evidence="3">Filamentous hemagglutinin N-terminal domain-containing protein</fullName>
    </submittedName>
</protein>
<evidence type="ECO:0000313" key="3">
    <source>
        <dbReference type="EMBL" id="WGO83468.1"/>
    </source>
</evidence>
<dbReference type="Pfam" id="PF05860">
    <property type="entry name" value="TPS"/>
    <property type="match status" value="1"/>
</dbReference>
<organism evidence="3 4">
    <name type="scientific">Arsenophonus apicola</name>
    <dbReference type="NCBI Taxonomy" id="2879119"/>
    <lineage>
        <taxon>Bacteria</taxon>
        <taxon>Pseudomonadati</taxon>
        <taxon>Pseudomonadota</taxon>
        <taxon>Gammaproteobacteria</taxon>
        <taxon>Enterobacterales</taxon>
        <taxon>Morganellaceae</taxon>
        <taxon>Arsenophonus</taxon>
    </lineage>
</organism>
<reference evidence="3 4" key="1">
    <citation type="submission" date="2023-04" db="EMBL/GenBank/DDBJ databases">
        <title>Genome dynamics across the evolutionary transition to endosymbiosis.</title>
        <authorList>
            <person name="Siozios S."/>
            <person name="Nadal-Jimenez P."/>
            <person name="Azagi T."/>
            <person name="Sprong H."/>
            <person name="Frost C.L."/>
            <person name="Parratt S.R."/>
            <person name="Taylor G."/>
            <person name="Brettell L."/>
            <person name="Lew K.C."/>
            <person name="Croft L."/>
            <person name="King K.C."/>
            <person name="Brockhurst M.A."/>
            <person name="Hypsa V."/>
            <person name="Novakova E."/>
            <person name="Darby A.C."/>
            <person name="Hurst G.D.D."/>
        </authorList>
    </citation>
    <scope>NUCLEOTIDE SEQUENCE [LARGE SCALE GENOMIC DNA]</scope>
    <source>
        <strain evidence="4">aApi_AU</strain>
    </source>
</reference>
<accession>A0ABY8P1T6</accession>
<evidence type="ECO:0000256" key="1">
    <source>
        <dbReference type="SAM" id="SignalP"/>
    </source>
</evidence>
<feature type="domain" description="Filamentous haemagglutinin FhaB/tRNA nuclease CdiA-like TPS" evidence="2">
    <location>
        <begin position="43"/>
        <end position="148"/>
    </location>
</feature>
<dbReference type="InterPro" id="IPR011050">
    <property type="entry name" value="Pectin_lyase_fold/virulence"/>
</dbReference>
<evidence type="ECO:0000259" key="2">
    <source>
        <dbReference type="SMART" id="SM00912"/>
    </source>
</evidence>
<gene>
    <name evidence="3" type="ORF">QG404_14290</name>
</gene>
<dbReference type="InterPro" id="IPR010069">
    <property type="entry name" value="CdiA_FHA1_rpt"/>
</dbReference>
<dbReference type="InterPro" id="IPR008638">
    <property type="entry name" value="FhaB/CdiA-like_TPS"/>
</dbReference>
<keyword evidence="1" id="KW-0732">Signal</keyword>
<dbReference type="RefSeq" id="WP_280938185.1">
    <property type="nucleotide sequence ID" value="NZ_CP123759.1"/>
</dbReference>
<dbReference type="SUPFAM" id="SSF51126">
    <property type="entry name" value="Pectin lyase-like"/>
    <property type="match status" value="1"/>
</dbReference>